<dbReference type="Proteomes" id="UP000245916">
    <property type="component" value="Unassembled WGS sequence"/>
</dbReference>
<comment type="caution">
    <text evidence="4">The sequence shown here is derived from an EMBL/GenBank/DDBJ whole genome shotgun (WGS) entry which is preliminary data.</text>
</comment>
<feature type="domain" description="DUF4349" evidence="3">
    <location>
        <begin position="60"/>
        <end position="276"/>
    </location>
</feature>
<evidence type="ECO:0000256" key="1">
    <source>
        <dbReference type="SAM" id="MobiDB-lite"/>
    </source>
</evidence>
<evidence type="ECO:0000313" key="5">
    <source>
        <dbReference type="Proteomes" id="UP000245916"/>
    </source>
</evidence>
<organism evidence="4 5">
    <name type="scientific">Allosphingosinicella humi</name>
    <dbReference type="NCBI Taxonomy" id="2068657"/>
    <lineage>
        <taxon>Bacteria</taxon>
        <taxon>Pseudomonadati</taxon>
        <taxon>Pseudomonadota</taxon>
        <taxon>Alphaproteobacteria</taxon>
        <taxon>Sphingomonadales</taxon>
        <taxon>Sphingomonadaceae</taxon>
        <taxon>Allosphingosinicella</taxon>
    </lineage>
</organism>
<evidence type="ECO:0000313" key="4">
    <source>
        <dbReference type="EMBL" id="PWG02199.1"/>
    </source>
</evidence>
<keyword evidence="2" id="KW-1133">Transmembrane helix</keyword>
<dbReference type="PROSITE" id="PS51257">
    <property type="entry name" value="PROKAR_LIPOPROTEIN"/>
    <property type="match status" value="1"/>
</dbReference>
<dbReference type="Pfam" id="PF14257">
    <property type="entry name" value="DUF4349"/>
    <property type="match status" value="1"/>
</dbReference>
<name>A0A2U2J1I2_9SPHN</name>
<dbReference type="OrthoDB" id="7448632at2"/>
<dbReference type="EMBL" id="QFFF01000001">
    <property type="protein sequence ID" value="PWG02199.1"/>
    <property type="molecule type" value="Genomic_DNA"/>
</dbReference>
<dbReference type="RefSeq" id="WP_109270339.1">
    <property type="nucleotide sequence ID" value="NZ_QFFF01000001.1"/>
</dbReference>
<proteinExistence type="predicted"/>
<feature type="compositionally biased region" description="Pro residues" evidence="1">
    <location>
        <begin position="35"/>
        <end position="45"/>
    </location>
</feature>
<dbReference type="AlphaFoldDB" id="A0A2U2J1I2"/>
<feature type="region of interest" description="Disordered" evidence="1">
    <location>
        <begin position="21"/>
        <end position="50"/>
    </location>
</feature>
<keyword evidence="2" id="KW-0472">Membrane</keyword>
<gene>
    <name evidence="4" type="ORF">DF286_04430</name>
</gene>
<feature type="transmembrane region" description="Helical" evidence="2">
    <location>
        <begin position="252"/>
        <end position="279"/>
    </location>
</feature>
<keyword evidence="5" id="KW-1185">Reference proteome</keyword>
<accession>A0A2U2J1I2</accession>
<evidence type="ECO:0000256" key="2">
    <source>
        <dbReference type="SAM" id="Phobius"/>
    </source>
</evidence>
<sequence>MRRQLLVTALLVAAGCSEGGQETASNVRSYDVAEEPPPPMEPPAPGSREAGTAVQVAMPQIAYTYSYSFRLPSDGVASVQERHLKLCESLGSARCRVVDMSRSSGSGDYVQGALKLQVSSSIARAFGDRLVNAAAEGGGETIDRGISAEDLSKQIVDTAARIRTKEALVERLTALLQTRSGNIEQAVEAERAINAAQEELEKARAWLLEMRGRVAMSTFDIGYTSAAPLAGGVSDPLRDAMGSVGDMFGRSLALIITLIATLLPWALLGLLAWGVIFLIRRRIGTESPNQQVEESLPVSENPAA</sequence>
<protein>
    <submittedName>
        <fullName evidence="4">DUF4349 domain-containing protein</fullName>
    </submittedName>
</protein>
<keyword evidence="2" id="KW-0812">Transmembrane</keyword>
<dbReference type="InterPro" id="IPR025645">
    <property type="entry name" value="DUF4349"/>
</dbReference>
<evidence type="ECO:0000259" key="3">
    <source>
        <dbReference type="Pfam" id="PF14257"/>
    </source>
</evidence>
<reference evidence="4 5" key="1">
    <citation type="submission" date="2018-05" db="EMBL/GenBank/DDBJ databases">
        <title>Genome of Sphingosinicella humi QZX222.</title>
        <authorList>
            <person name="Qiao Z."/>
            <person name="Wang G."/>
        </authorList>
    </citation>
    <scope>NUCLEOTIDE SEQUENCE [LARGE SCALE GENOMIC DNA]</scope>
    <source>
        <strain evidence="4 5">QZX222</strain>
    </source>
</reference>